<reference evidence="4 5" key="1">
    <citation type="submission" date="2022-12" db="EMBL/GenBank/DDBJ databases">
        <title>Metagenome assembled genome from gulf of manar.</title>
        <authorList>
            <person name="Kohli P."/>
            <person name="Pk S."/>
            <person name="Venkata Ramana C."/>
            <person name="Sasikala C."/>
        </authorList>
    </citation>
    <scope>NUCLEOTIDE SEQUENCE [LARGE SCALE GENOMIC DNA]</scope>
    <source>
        <strain evidence="4">JB008</strain>
    </source>
</reference>
<dbReference type="SUPFAM" id="SSF53850">
    <property type="entry name" value="Periplasmic binding protein-like II"/>
    <property type="match status" value="1"/>
</dbReference>
<keyword evidence="2" id="KW-1133">Transmembrane helix</keyword>
<dbReference type="AlphaFoldDB" id="A0AAJ1MLX5"/>
<organism evidence="4 5">
    <name type="scientific">Candidatus Thalassospirochaeta sargassi</name>
    <dbReference type="NCBI Taxonomy" id="3119039"/>
    <lineage>
        <taxon>Bacteria</taxon>
        <taxon>Pseudomonadati</taxon>
        <taxon>Spirochaetota</taxon>
        <taxon>Spirochaetia</taxon>
        <taxon>Spirochaetales</taxon>
        <taxon>Spirochaetaceae</taxon>
        <taxon>Candidatus Thalassospirochaeta</taxon>
    </lineage>
</organism>
<comment type="caution">
    <text evidence="4">The sequence shown here is derived from an EMBL/GenBank/DDBJ whole genome shotgun (WGS) entry which is preliminary data.</text>
</comment>
<evidence type="ECO:0000256" key="1">
    <source>
        <dbReference type="ARBA" id="ARBA00022729"/>
    </source>
</evidence>
<keyword evidence="1" id="KW-0732">Signal</keyword>
<feature type="transmembrane region" description="Helical" evidence="2">
    <location>
        <begin position="250"/>
        <end position="270"/>
    </location>
</feature>
<proteinExistence type="predicted"/>
<dbReference type="Proteomes" id="UP001221217">
    <property type="component" value="Unassembled WGS sequence"/>
</dbReference>
<dbReference type="PANTHER" id="PTHR35936">
    <property type="entry name" value="MEMBRANE-BOUND LYTIC MUREIN TRANSGLYCOSYLASE F"/>
    <property type="match status" value="1"/>
</dbReference>
<dbReference type="Gene3D" id="3.40.190.10">
    <property type="entry name" value="Periplasmic binding protein-like II"/>
    <property type="match status" value="2"/>
</dbReference>
<protein>
    <submittedName>
        <fullName evidence="4">Transporter substrate-binding domain-containing protein</fullName>
    </submittedName>
</protein>
<evidence type="ECO:0000313" key="4">
    <source>
        <dbReference type="EMBL" id="MDC7226145.1"/>
    </source>
</evidence>
<evidence type="ECO:0000313" key="5">
    <source>
        <dbReference type="Proteomes" id="UP001221217"/>
    </source>
</evidence>
<evidence type="ECO:0000259" key="3">
    <source>
        <dbReference type="SMART" id="SM00062"/>
    </source>
</evidence>
<name>A0AAJ1MLX5_9SPIO</name>
<sequence>MSGLPAPLTEAELQWIKEHPVIRVVTDPHSAPLEFFENDKILGISGDYLDLITDRTGLNVEIIKTETWSEALDMLKTRDADMNVAMVPTDDRLEYMLFTESFFESDVLIFSTRDNKVRVELDDLIGHRVGIISGYSEDEFLSKVIPDLELIRYSCFGTALADLSLGQLDYFIGDLAFVSYNRRNRNFANIVIAGDIGFKHRLSLAVRSDWPELQSILQKGLDTITGEERSEIEEKWVGLRLTNNYISKSILPYIFITGGLIIILLIIIIIRNRALAGRVTNKTSELNNELEQKEKLLFEVHHRVNNNMQMVMSLLLMGFSDSVVLRMRVLALVQKHGHTNNNAARVRIVNIIKEVISAAADEYDLKQSSTIRIEGDYLCGMKTATDIGLLINEIFINLYSTKVFRDNDCMIKLTASESGKCRMSLSFAEPVLDISVFEGLEGSPAAKLIKYMKKELSAEGGLTSEGYTLIITPAD</sequence>
<dbReference type="CDD" id="cd01007">
    <property type="entry name" value="PBP2_BvgS_HisK_like"/>
    <property type="match status" value="1"/>
</dbReference>
<accession>A0AAJ1MLX5</accession>
<dbReference type="Pfam" id="PF00497">
    <property type="entry name" value="SBP_bac_3"/>
    <property type="match status" value="1"/>
</dbReference>
<feature type="domain" description="Solute-binding protein family 3/N-terminal" evidence="3">
    <location>
        <begin position="21"/>
        <end position="240"/>
    </location>
</feature>
<keyword evidence="2" id="KW-0472">Membrane</keyword>
<evidence type="ECO:0000256" key="2">
    <source>
        <dbReference type="SAM" id="Phobius"/>
    </source>
</evidence>
<dbReference type="InterPro" id="IPR001638">
    <property type="entry name" value="Solute-binding_3/MltF_N"/>
</dbReference>
<dbReference type="SMART" id="SM00062">
    <property type="entry name" value="PBPb"/>
    <property type="match status" value="1"/>
</dbReference>
<dbReference type="EMBL" id="JAQQAL010000011">
    <property type="protein sequence ID" value="MDC7226145.1"/>
    <property type="molecule type" value="Genomic_DNA"/>
</dbReference>
<keyword evidence="2" id="KW-0812">Transmembrane</keyword>
<gene>
    <name evidence="4" type="ORF">PQJ61_05230</name>
</gene>